<sequence length="143" mass="15758">MITAPRPSRLHIEEEFYTPIPQGKGQRVQFNAGGAEGLLLLGYILRWEARYYVAGPDFAHTEQELLHAITSNTVEQLGAGEAPAARVQRFSCLQEAVAALCELIDLAYGPEGASPLEELDFFDEADRIDPDAAPEDPTYAECY</sequence>
<protein>
    <submittedName>
        <fullName evidence="1">Uncharacterized protein</fullName>
    </submittedName>
</protein>
<evidence type="ECO:0000313" key="2">
    <source>
        <dbReference type="Proteomes" id="UP000198310"/>
    </source>
</evidence>
<gene>
    <name evidence="1" type="ORF">SAMN06269173_110157</name>
</gene>
<keyword evidence="2" id="KW-1185">Reference proteome</keyword>
<accession>A0A239A2W5</accession>
<proteinExistence type="predicted"/>
<name>A0A239A2W5_9BACT</name>
<reference evidence="2" key="1">
    <citation type="submission" date="2017-06" db="EMBL/GenBank/DDBJ databases">
        <authorList>
            <person name="Varghese N."/>
            <person name="Submissions S."/>
        </authorList>
    </citation>
    <scope>NUCLEOTIDE SEQUENCE [LARGE SCALE GENOMIC DNA]</scope>
    <source>
        <strain evidence="2">DSM 28041</strain>
    </source>
</reference>
<dbReference type="RefSeq" id="WP_089333827.1">
    <property type="nucleotide sequence ID" value="NZ_FZNS01000010.1"/>
</dbReference>
<dbReference type="EMBL" id="FZNS01000010">
    <property type="protein sequence ID" value="SNR89900.1"/>
    <property type="molecule type" value="Genomic_DNA"/>
</dbReference>
<organism evidence="1 2">
    <name type="scientific">Hymenobacter mucosus</name>
    <dbReference type="NCBI Taxonomy" id="1411120"/>
    <lineage>
        <taxon>Bacteria</taxon>
        <taxon>Pseudomonadati</taxon>
        <taxon>Bacteroidota</taxon>
        <taxon>Cytophagia</taxon>
        <taxon>Cytophagales</taxon>
        <taxon>Hymenobacteraceae</taxon>
        <taxon>Hymenobacter</taxon>
    </lineage>
</organism>
<dbReference type="Proteomes" id="UP000198310">
    <property type="component" value="Unassembled WGS sequence"/>
</dbReference>
<dbReference type="AlphaFoldDB" id="A0A239A2W5"/>
<evidence type="ECO:0000313" key="1">
    <source>
        <dbReference type="EMBL" id="SNR89900.1"/>
    </source>
</evidence>